<evidence type="ECO:0008006" key="7">
    <source>
        <dbReference type="Google" id="ProtNLM"/>
    </source>
</evidence>
<accession>A0ABP6B032</accession>
<evidence type="ECO:0000256" key="1">
    <source>
        <dbReference type="ARBA" id="ARBA00022676"/>
    </source>
</evidence>
<feature type="domain" description="TarS/TarP linker" evidence="4">
    <location>
        <begin position="233"/>
        <end position="321"/>
    </location>
</feature>
<dbReference type="Gene3D" id="3.90.550.10">
    <property type="entry name" value="Spore Coat Polysaccharide Biosynthesis Protein SpsA, Chain A"/>
    <property type="match status" value="1"/>
</dbReference>
<keyword evidence="6" id="KW-1185">Reference proteome</keyword>
<evidence type="ECO:0000259" key="4">
    <source>
        <dbReference type="Pfam" id="PF22181"/>
    </source>
</evidence>
<organism evidence="5 6">
    <name type="scientific">Pilimelia columellifera subsp. columellifera</name>
    <dbReference type="NCBI Taxonomy" id="706583"/>
    <lineage>
        <taxon>Bacteria</taxon>
        <taxon>Bacillati</taxon>
        <taxon>Actinomycetota</taxon>
        <taxon>Actinomycetes</taxon>
        <taxon>Micromonosporales</taxon>
        <taxon>Micromonosporaceae</taxon>
        <taxon>Pilimelia</taxon>
    </lineage>
</organism>
<name>A0ABP6B032_9ACTN</name>
<evidence type="ECO:0000313" key="6">
    <source>
        <dbReference type="Proteomes" id="UP001499978"/>
    </source>
</evidence>
<evidence type="ECO:0000256" key="2">
    <source>
        <dbReference type="ARBA" id="ARBA00022679"/>
    </source>
</evidence>
<dbReference type="PANTHER" id="PTHR22916">
    <property type="entry name" value="GLYCOSYLTRANSFERASE"/>
    <property type="match status" value="1"/>
</dbReference>
<evidence type="ECO:0000259" key="3">
    <source>
        <dbReference type="Pfam" id="PF00535"/>
    </source>
</evidence>
<protein>
    <recommendedName>
        <fullName evidence="7">Glycosyl transferase</fullName>
    </recommendedName>
</protein>
<dbReference type="InterPro" id="IPR029044">
    <property type="entry name" value="Nucleotide-diphossugar_trans"/>
</dbReference>
<comment type="caution">
    <text evidence="5">The sequence shown here is derived from an EMBL/GenBank/DDBJ whole genome shotgun (WGS) entry which is preliminary data.</text>
</comment>
<dbReference type="Pfam" id="PF00535">
    <property type="entry name" value="Glycos_transf_2"/>
    <property type="match status" value="1"/>
</dbReference>
<dbReference type="CDD" id="cd00761">
    <property type="entry name" value="Glyco_tranf_GTA_type"/>
    <property type="match status" value="1"/>
</dbReference>
<feature type="domain" description="Glycosyltransferase 2-like" evidence="3">
    <location>
        <begin position="11"/>
        <end position="133"/>
    </location>
</feature>
<keyword evidence="2" id="KW-0808">Transferase</keyword>
<dbReference type="InterPro" id="IPR054028">
    <property type="entry name" value="TarS/TarP_linker"/>
</dbReference>
<dbReference type="SUPFAM" id="SSF53448">
    <property type="entry name" value="Nucleotide-diphospho-sugar transferases"/>
    <property type="match status" value="1"/>
</dbReference>
<proteinExistence type="predicted"/>
<dbReference type="EMBL" id="BAAARY010000019">
    <property type="protein sequence ID" value="GAA2530038.1"/>
    <property type="molecule type" value="Genomic_DNA"/>
</dbReference>
<keyword evidence="1" id="KW-0328">Glycosyltransferase</keyword>
<reference evidence="6" key="1">
    <citation type="journal article" date="2019" name="Int. J. Syst. Evol. Microbiol.">
        <title>The Global Catalogue of Microorganisms (GCM) 10K type strain sequencing project: providing services to taxonomists for standard genome sequencing and annotation.</title>
        <authorList>
            <consortium name="The Broad Institute Genomics Platform"/>
            <consortium name="The Broad Institute Genome Sequencing Center for Infectious Disease"/>
            <person name="Wu L."/>
            <person name="Ma J."/>
        </authorList>
    </citation>
    <scope>NUCLEOTIDE SEQUENCE [LARGE SCALE GENOMIC DNA]</scope>
    <source>
        <strain evidence="6">JCM 3367</strain>
    </source>
</reference>
<dbReference type="Proteomes" id="UP001499978">
    <property type="component" value="Unassembled WGS sequence"/>
</dbReference>
<evidence type="ECO:0000313" key="5">
    <source>
        <dbReference type="EMBL" id="GAA2530038.1"/>
    </source>
</evidence>
<dbReference type="Pfam" id="PF22181">
    <property type="entry name" value="TarS_linker"/>
    <property type="match status" value="1"/>
</dbReference>
<dbReference type="PANTHER" id="PTHR22916:SF51">
    <property type="entry name" value="GLYCOSYLTRANSFERASE EPSH-RELATED"/>
    <property type="match status" value="1"/>
</dbReference>
<dbReference type="InterPro" id="IPR001173">
    <property type="entry name" value="Glyco_trans_2-like"/>
</dbReference>
<gene>
    <name evidence="5" type="ORF">GCM10010201_31770</name>
</gene>
<sequence length="525" mass="57422">MAHTRDMPDVTVVAPVYNTMPYLRRCLASLVGQSIGHDRMEIVAVDDGSTDGSGRELDRYAARYPGLVRVIRQPNSGGPAGPCNRALDVAAGRYVYFVGADDYLGGQALERLVAAADRLDADVVLGKVVGVNSRFVYQDVFARNADRIGLADSALPWSLMNVKLFRRDLLEQHAIRYPEDMPLGSDLPFTLEACYRARKISVVADYTCYHAVRRLNARNITQLSDVDARLACLRRLVQFTVGLIPEGPERRAVLARLFALEVAVLLRDDLALADDDTRRRVGDTIRELADQHLDDAIAGGLDIETWLRLRVLRAGRHAALLPVLRHDAQAGVPATVIEGDRWFAGYPGFRASPPQAPDAAFEVTDRAADWAARLDATDTAWRRDSSGARVLSLTLRSPLPDLRQRVSGPVRVVAEDIGADAVVVGAGEETTLRADLRLRDLVAASAESGQRRSIRATMRLGDVFGSAQVRATGLRSPRPALVRRGVRCFAVAPTRDQSGQLMISVVPVTPGRVVAQLVALARRRH</sequence>
<dbReference type="RefSeq" id="WP_344173871.1">
    <property type="nucleotide sequence ID" value="NZ_BAAARY010000019.1"/>
</dbReference>